<dbReference type="EMBL" id="CP118109">
    <property type="protein sequence ID" value="WDI05109.1"/>
    <property type="molecule type" value="Genomic_DNA"/>
</dbReference>
<sequence>MATIGQTLTAPETGWKRIDNTDSKFVLSGSWGSSTNEGHYGGSGLYNGSANANAKVSFRFYGTKIRWIGYNSNTEDYHESVKITIDGISETFSSVGGSTLFQALQYEKNGLPLGFHTVEVSADSIAKYFYFDAIDIDEGGYLTVLIGGQLTSPEAGWKRIENNDPLIQYAANRVSSDINYNAGTIKFRFSGSKLRLLYNYNVFDVLDIDGVEYELLPAANESNKVVFEILDLTDSNHVATITTHTGSDWYSQFNAFDIDGDGSILPLIGGALTAPQDGWKRYDDQYPGFKYKGSWTANSAGDTGAYKGVTRVCNNASVDTDVISFRFTGDRIRIIAKTNTEHSNNVIVRIDGVEEVFSIRDTLMQQRLAYEKTLSDSNEHVVEITGTGLIVFDAVDIKADGRLLHPDEATDVANLEVGKRIRCNYVVTTSGTVGAFSNLGKETGDFLAPSGPSVPNGDFYFIMVEDWNGKKILIADRNIQTNITWNELNSSGVASGSGVKALVSDNGSEGTVRLMTGGNSSANKDNQWDIYIVNSSLNGAITAGDNNVWNYGVYGSWTSTTHNNSATYRTLRGGGTVTAMGASATSSAAPGFRPVLEIEPPPIIQKFLIQDGEEIKTYSPESGWIVVGQAPATQEMFDQAMESFNQAFVKKTSIDAAYDTPTAHGGGFIKQAVVNKAGVTIKNANI</sequence>
<reference evidence="1 2" key="1">
    <citation type="submission" date="2023-02" db="EMBL/GenBank/DDBJ databases">
        <title>Pathogen: clinical or host-associated sample.</title>
        <authorList>
            <person name="Hergert J."/>
            <person name="Casey R."/>
            <person name="Wagner J."/>
            <person name="Young E.L."/>
            <person name="Oakeson K.F."/>
        </authorList>
    </citation>
    <scope>NUCLEOTIDE SEQUENCE [LARGE SCALE GENOMIC DNA]</scope>
    <source>
        <strain evidence="1 2">2022CK-00829</strain>
        <plasmid evidence="1 2">unnamed1</plasmid>
    </source>
</reference>
<dbReference type="Gene3D" id="2.60.120.260">
    <property type="entry name" value="Galactose-binding domain-like"/>
    <property type="match status" value="3"/>
</dbReference>
<evidence type="ECO:0000313" key="1">
    <source>
        <dbReference type="EMBL" id="WDI05109.1"/>
    </source>
</evidence>
<dbReference type="Proteomes" id="UP001221519">
    <property type="component" value="Plasmid unnamed1"/>
</dbReference>
<name>A0ABY7XHC7_9BACL</name>
<keyword evidence="2" id="KW-1185">Reference proteome</keyword>
<gene>
    <name evidence="1" type="ORF">PUW25_26425</name>
</gene>
<keyword evidence="1" id="KW-0614">Plasmid</keyword>
<protein>
    <submittedName>
        <fullName evidence="1">Uncharacterized protein</fullName>
    </submittedName>
</protein>
<accession>A0ABY7XHC7</accession>
<geneLocation type="plasmid" evidence="1 2">
    <name>unnamed1</name>
</geneLocation>
<evidence type="ECO:0000313" key="2">
    <source>
        <dbReference type="Proteomes" id="UP001221519"/>
    </source>
</evidence>
<organism evidence="1 2">
    <name type="scientific">Paenibacillus urinalis</name>
    <dbReference type="NCBI Taxonomy" id="521520"/>
    <lineage>
        <taxon>Bacteria</taxon>
        <taxon>Bacillati</taxon>
        <taxon>Bacillota</taxon>
        <taxon>Bacilli</taxon>
        <taxon>Bacillales</taxon>
        <taxon>Paenibacillaceae</taxon>
        <taxon>Paenibacillus</taxon>
    </lineage>
</organism>
<dbReference type="RefSeq" id="WP_274338703.1">
    <property type="nucleotide sequence ID" value="NZ_CP118109.1"/>
</dbReference>
<proteinExistence type="predicted"/>